<keyword evidence="1" id="KW-0808">Transferase</keyword>
<protein>
    <submittedName>
        <fullName evidence="1">PLP-dependent aminotransferase family protein</fullName>
    </submittedName>
</protein>
<comment type="caution">
    <text evidence="1">The sequence shown here is derived from an EMBL/GenBank/DDBJ whole genome shotgun (WGS) entry which is preliminary data.</text>
</comment>
<gene>
    <name evidence="1" type="ORF">JHL16_33735</name>
</gene>
<evidence type="ECO:0000313" key="1">
    <source>
        <dbReference type="EMBL" id="MBK1871378.1"/>
    </source>
</evidence>
<reference evidence="1" key="1">
    <citation type="submission" date="2021-01" db="EMBL/GenBank/DDBJ databases">
        <authorList>
            <person name="Sun Q."/>
        </authorList>
    </citation>
    <scope>NUCLEOTIDE SEQUENCE</scope>
    <source>
        <strain evidence="1">YIM B02566</strain>
    </source>
</reference>
<evidence type="ECO:0000313" key="2">
    <source>
        <dbReference type="Proteomes" id="UP000616151"/>
    </source>
</evidence>
<keyword evidence="1" id="KW-0032">Aminotransferase</keyword>
<accession>A0ACC5RFE0</accession>
<dbReference type="Proteomes" id="UP000616151">
    <property type="component" value="Unassembled WGS sequence"/>
</dbReference>
<name>A0ACC5RFE0_9HYPH</name>
<dbReference type="EMBL" id="JAENHL010000008">
    <property type="protein sequence ID" value="MBK1871378.1"/>
    <property type="molecule type" value="Genomic_DNA"/>
</dbReference>
<proteinExistence type="predicted"/>
<keyword evidence="2" id="KW-1185">Reference proteome</keyword>
<organism evidence="1 2">
    <name type="scientific">Taklimakanibacter albus</name>
    <dbReference type="NCBI Taxonomy" id="2800327"/>
    <lineage>
        <taxon>Bacteria</taxon>
        <taxon>Pseudomonadati</taxon>
        <taxon>Pseudomonadota</taxon>
        <taxon>Alphaproteobacteria</taxon>
        <taxon>Hyphomicrobiales</taxon>
        <taxon>Aestuariivirgaceae</taxon>
        <taxon>Taklimakanibacter</taxon>
    </lineage>
</organism>
<sequence length="462" mass="50040">MWVPDYKSKPGRIYVAIADAMADDVTTGKLRPGDRLPTHRELAWRLQLSVSTVSKAYALAARRHLIEGEVGRGTFISSRASDISRLEPNRAQSNLIDLTFNCPVQLPAQEQAMASALRAIADGPRLPLLLPYHRDWVGMPEHREAAARWLSARGTTTFADDVVIVNGGQQGVSVILSALIEPGETIAAEELTDPGIKFLAANRHLTLRGLPIDAEGLIPEAFEAACRSGPLRALICCPNHQSPTLAVMPVERRKAIADIAVRHDVLVIEDDVYGGFLEHALPSIASFAPEQSYYVTSLSKIVCPGLRIGYIATPPGRAKDLIPGLGATTWMASSLSAEIAYRWIEDGTAEKLAHLQRDELRKRQLLAAQSLAGQSFRSLPSGLHLWLDLPETWRAESFVAQIRTQGVAVTPAEAFVVGHGPSRHAIRVSLGGATTSRAELQKGLDILAGLLRGRPAASYVVL</sequence>